<keyword evidence="3" id="KW-0732">Signal</keyword>
<dbReference type="Pfam" id="PF07980">
    <property type="entry name" value="SusD_RagB"/>
    <property type="match status" value="1"/>
</dbReference>
<evidence type="ECO:0000259" key="7">
    <source>
        <dbReference type="Pfam" id="PF14322"/>
    </source>
</evidence>
<comment type="subcellular location">
    <subcellularLocation>
        <location evidence="1">Cell outer membrane</location>
    </subcellularLocation>
</comment>
<dbReference type="GO" id="GO:0009279">
    <property type="term" value="C:cell outer membrane"/>
    <property type="evidence" value="ECO:0007669"/>
    <property type="project" value="UniProtKB-SubCell"/>
</dbReference>
<proteinExistence type="inferred from homology"/>
<evidence type="ECO:0000256" key="3">
    <source>
        <dbReference type="ARBA" id="ARBA00022729"/>
    </source>
</evidence>
<protein>
    <submittedName>
        <fullName evidence="8">SusD-like starch-binding protein associating with outer membrane</fullName>
    </submittedName>
</protein>
<comment type="similarity">
    <text evidence="2">Belongs to the SusD family.</text>
</comment>
<dbReference type="Pfam" id="PF14322">
    <property type="entry name" value="SusD-like_3"/>
    <property type="match status" value="1"/>
</dbReference>
<dbReference type="SUPFAM" id="SSF48452">
    <property type="entry name" value="TPR-like"/>
    <property type="match status" value="1"/>
</dbReference>
<gene>
    <name evidence="8" type="ORF">IQ31_04283</name>
</gene>
<dbReference type="PROSITE" id="PS51257">
    <property type="entry name" value="PROKAR_LIPOPROTEIN"/>
    <property type="match status" value="1"/>
</dbReference>
<evidence type="ECO:0000256" key="2">
    <source>
        <dbReference type="ARBA" id="ARBA00006275"/>
    </source>
</evidence>
<comment type="caution">
    <text evidence="8">The sequence shown here is derived from an EMBL/GenBank/DDBJ whole genome shotgun (WGS) entry which is preliminary data.</text>
</comment>
<dbReference type="RefSeq" id="WP_145329830.1">
    <property type="nucleotide sequence ID" value="NZ_VLKR01000028.1"/>
</dbReference>
<dbReference type="AlphaFoldDB" id="A0A562M9H7"/>
<keyword evidence="4" id="KW-0472">Membrane</keyword>
<dbReference type="Proteomes" id="UP000315908">
    <property type="component" value="Unassembled WGS sequence"/>
</dbReference>
<evidence type="ECO:0000313" key="8">
    <source>
        <dbReference type="EMBL" id="TWI16585.1"/>
    </source>
</evidence>
<name>A0A562M9H7_9SPHI</name>
<evidence type="ECO:0000256" key="1">
    <source>
        <dbReference type="ARBA" id="ARBA00004442"/>
    </source>
</evidence>
<feature type="domain" description="SusD-like N-terminal" evidence="7">
    <location>
        <begin position="22"/>
        <end position="222"/>
    </location>
</feature>
<dbReference type="Gene3D" id="1.25.40.390">
    <property type="match status" value="1"/>
</dbReference>
<organism evidence="8 9">
    <name type="scientific">Sphingobacterium siyangense</name>
    <dbReference type="NCBI Taxonomy" id="459529"/>
    <lineage>
        <taxon>Bacteria</taxon>
        <taxon>Pseudomonadati</taxon>
        <taxon>Bacteroidota</taxon>
        <taxon>Sphingobacteriia</taxon>
        <taxon>Sphingobacteriales</taxon>
        <taxon>Sphingobacteriaceae</taxon>
        <taxon>Sphingobacterium</taxon>
    </lineage>
</organism>
<evidence type="ECO:0000256" key="4">
    <source>
        <dbReference type="ARBA" id="ARBA00023136"/>
    </source>
</evidence>
<dbReference type="EMBL" id="VLKR01000028">
    <property type="protein sequence ID" value="TWI16585.1"/>
    <property type="molecule type" value="Genomic_DNA"/>
</dbReference>
<dbReference type="InterPro" id="IPR033985">
    <property type="entry name" value="SusD-like_N"/>
</dbReference>
<dbReference type="InterPro" id="IPR012944">
    <property type="entry name" value="SusD_RagB_dom"/>
</dbReference>
<evidence type="ECO:0000313" key="9">
    <source>
        <dbReference type="Proteomes" id="UP000315908"/>
    </source>
</evidence>
<accession>A0A562M9H7</accession>
<evidence type="ECO:0000256" key="5">
    <source>
        <dbReference type="ARBA" id="ARBA00023237"/>
    </source>
</evidence>
<dbReference type="InterPro" id="IPR011990">
    <property type="entry name" value="TPR-like_helical_dom_sf"/>
</dbReference>
<evidence type="ECO:0000259" key="6">
    <source>
        <dbReference type="Pfam" id="PF07980"/>
    </source>
</evidence>
<keyword evidence="5" id="KW-0998">Cell outer membrane</keyword>
<reference evidence="8 9" key="1">
    <citation type="journal article" date="2015" name="Stand. Genomic Sci.">
        <title>Genomic Encyclopedia of Bacterial and Archaeal Type Strains, Phase III: the genomes of soil and plant-associated and newly described type strains.</title>
        <authorList>
            <person name="Whitman W.B."/>
            <person name="Woyke T."/>
            <person name="Klenk H.P."/>
            <person name="Zhou Y."/>
            <person name="Lilburn T.G."/>
            <person name="Beck B.J."/>
            <person name="De Vos P."/>
            <person name="Vandamme P."/>
            <person name="Eisen J.A."/>
            <person name="Garrity G."/>
            <person name="Hugenholtz P."/>
            <person name="Kyrpides N.C."/>
        </authorList>
    </citation>
    <scope>NUCLEOTIDE SEQUENCE [LARGE SCALE GENOMIC DNA]</scope>
    <source>
        <strain evidence="8 9">CGMCC 1.6855</strain>
    </source>
</reference>
<sequence>MKTNIISTILCCLLITLVGCNKFLDEKSKSSLAVPKTLKDLQALMDYELYTVRSFPIGMDVASDYYFMNDKDVKSLAAELSDVYLLNNEQTKLTDWTESYKKIMYANIVLDNVDQADLDGMSNSERDLVKGTALFHRGWNLFWLAQEFSQAYEAGTAKNELGIPLRTTSDINVNFQRTNLEDTFLQITKDLRDAAGLLPNLPLKKTRPSKAAAYAVLARVFLYMGNVSEALNYANLSLAIQKDLIDYRMVSPTAAIPFELMNKEVIFHSGMASSGGIFTGTKSFVDTVLFEQYNGGDLRKTLYYKKNANGFYNFKGNYAGTIGSYAFCGLAVDELYLIKAECEARSNQLIDAGNTMVELLKARYETSKLPIVPAGKAELIDFILSERKKELAFRFGTRWSDIKRLNKHYNAGIRIVRNFDGKEYILEPNDKRFALLIPYSVVVAGGLVQNPR</sequence>
<feature type="domain" description="RagB/SusD" evidence="6">
    <location>
        <begin position="334"/>
        <end position="417"/>
    </location>
</feature>
<dbReference type="OrthoDB" id="653598at2"/>